<dbReference type="Proteomes" id="UP000660975">
    <property type="component" value="Unassembled WGS sequence"/>
</dbReference>
<evidence type="ECO:0000313" key="4">
    <source>
        <dbReference type="Proteomes" id="UP000660975"/>
    </source>
</evidence>
<comment type="caution">
    <text evidence="2">The sequence shown here is derived from an EMBL/GenBank/DDBJ whole genome shotgun (WGS) entry which is preliminary data.</text>
</comment>
<organism evidence="2 4">
    <name type="scientific">Streptomyces gougerotii</name>
    <dbReference type="NCBI Taxonomy" id="53448"/>
    <lineage>
        <taxon>Bacteria</taxon>
        <taxon>Bacillati</taxon>
        <taxon>Actinomycetota</taxon>
        <taxon>Actinomycetes</taxon>
        <taxon>Kitasatosporales</taxon>
        <taxon>Streptomycetaceae</taxon>
        <taxon>Streptomyces</taxon>
        <taxon>Streptomyces diastaticus group</taxon>
    </lineage>
</organism>
<dbReference type="Proteomes" id="UP000480804">
    <property type="component" value="Unassembled WGS sequence"/>
</dbReference>
<name>A0A8H9HD18_9ACTN</name>
<dbReference type="AlphaFoldDB" id="A0A8H9HD18"/>
<keyword evidence="3" id="KW-1185">Reference proteome</keyword>
<accession>A0A8H9HD18</accession>
<dbReference type="EMBL" id="BMSC01000002">
    <property type="protein sequence ID" value="GGU57676.1"/>
    <property type="molecule type" value="Genomic_DNA"/>
</dbReference>
<dbReference type="EMBL" id="BLLO01000025">
    <property type="protein sequence ID" value="GFH80340.1"/>
    <property type="molecule type" value="Genomic_DNA"/>
</dbReference>
<evidence type="ECO:0000313" key="1">
    <source>
        <dbReference type="EMBL" id="GFH80340.1"/>
    </source>
</evidence>
<evidence type="ECO:0000313" key="3">
    <source>
        <dbReference type="Proteomes" id="UP000480804"/>
    </source>
</evidence>
<protein>
    <submittedName>
        <fullName evidence="2">Uncharacterized protein</fullName>
    </submittedName>
</protein>
<evidence type="ECO:0000313" key="2">
    <source>
        <dbReference type="EMBL" id="GGU57676.1"/>
    </source>
</evidence>
<gene>
    <name evidence="2" type="ORF">GCM10010227_08370</name>
    <name evidence="1" type="ORF">Sgou_50100</name>
</gene>
<reference evidence="1 3" key="2">
    <citation type="submission" date="2020-02" db="EMBL/GenBank/DDBJ databases">
        <title>Whole genome shotgun sequence of Streptomyces gougerotii NBRC 13043.</title>
        <authorList>
            <person name="Ichikawa N."/>
            <person name="Komaki H."/>
            <person name="Tamura T."/>
        </authorList>
    </citation>
    <scope>NUCLEOTIDE SEQUENCE [LARGE SCALE GENOMIC DNA]</scope>
    <source>
        <strain evidence="1 3">NBRC 13043</strain>
    </source>
</reference>
<proteinExistence type="predicted"/>
<reference evidence="2" key="1">
    <citation type="journal article" date="2014" name="Int. J. Syst. Evol. Microbiol.">
        <title>Complete genome sequence of Corynebacterium casei LMG S-19264T (=DSM 44701T), isolated from a smear-ripened cheese.</title>
        <authorList>
            <consortium name="US DOE Joint Genome Institute (JGI-PGF)"/>
            <person name="Walter F."/>
            <person name="Albersmeier A."/>
            <person name="Kalinowski J."/>
            <person name="Ruckert C."/>
        </authorList>
    </citation>
    <scope>NUCLEOTIDE SEQUENCE</scope>
    <source>
        <strain evidence="2">JCM 4136</strain>
    </source>
</reference>
<reference evidence="2" key="3">
    <citation type="submission" date="2020-09" db="EMBL/GenBank/DDBJ databases">
        <authorList>
            <person name="Sun Q."/>
            <person name="Ohkuma M."/>
        </authorList>
    </citation>
    <scope>NUCLEOTIDE SEQUENCE</scope>
    <source>
        <strain evidence="2">JCM 4136</strain>
    </source>
</reference>
<sequence length="77" mass="8049">MAPSAGDAAEFVSLMILKLHRSSLLTLPAGRAPGLRPAVVPRNRSRRPMKKPLAQEGVAALVPAPSSGVRLLISAAR</sequence>